<dbReference type="Proteomes" id="UP001597512">
    <property type="component" value="Unassembled WGS sequence"/>
</dbReference>
<dbReference type="EMBL" id="JBHUOM010000012">
    <property type="protein sequence ID" value="MFD2935078.1"/>
    <property type="molecule type" value="Genomic_DNA"/>
</dbReference>
<evidence type="ECO:0000313" key="1">
    <source>
        <dbReference type="EMBL" id="MFD2935078.1"/>
    </source>
</evidence>
<gene>
    <name evidence="1" type="ORF">ACFS25_14900</name>
</gene>
<keyword evidence="2" id="KW-1185">Reference proteome</keyword>
<evidence type="ECO:0000313" key="2">
    <source>
        <dbReference type="Proteomes" id="UP001597512"/>
    </source>
</evidence>
<dbReference type="RefSeq" id="WP_381502314.1">
    <property type="nucleotide sequence ID" value="NZ_JBHUOM010000012.1"/>
</dbReference>
<name>A0ABW6ALV0_9BACT</name>
<protein>
    <submittedName>
        <fullName evidence="1">Uncharacterized protein</fullName>
    </submittedName>
</protein>
<organism evidence="1 2">
    <name type="scientific">Spirosoma flavum</name>
    <dbReference type="NCBI Taxonomy" id="2048557"/>
    <lineage>
        <taxon>Bacteria</taxon>
        <taxon>Pseudomonadati</taxon>
        <taxon>Bacteroidota</taxon>
        <taxon>Cytophagia</taxon>
        <taxon>Cytophagales</taxon>
        <taxon>Cytophagaceae</taxon>
        <taxon>Spirosoma</taxon>
    </lineage>
</organism>
<accession>A0ABW6ALV0</accession>
<reference evidence="2" key="1">
    <citation type="journal article" date="2019" name="Int. J. Syst. Evol. Microbiol.">
        <title>The Global Catalogue of Microorganisms (GCM) 10K type strain sequencing project: providing services to taxonomists for standard genome sequencing and annotation.</title>
        <authorList>
            <consortium name="The Broad Institute Genomics Platform"/>
            <consortium name="The Broad Institute Genome Sequencing Center for Infectious Disease"/>
            <person name="Wu L."/>
            <person name="Ma J."/>
        </authorList>
    </citation>
    <scope>NUCLEOTIDE SEQUENCE [LARGE SCALE GENOMIC DNA]</scope>
    <source>
        <strain evidence="2">KCTC 52490</strain>
    </source>
</reference>
<sequence>MENEHIKQQIVAETTALMPLKVDNEEVVKHKFRTIRDRLDELHRSTSEENEVYTKAFMLVQATMSAEYKQFSESSEHDEKAQALIQLKHKAAEICQLLQTNGPATLSPTTA</sequence>
<comment type="caution">
    <text evidence="1">The sequence shown here is derived from an EMBL/GenBank/DDBJ whole genome shotgun (WGS) entry which is preliminary data.</text>
</comment>
<proteinExistence type="predicted"/>